<gene>
    <name evidence="2" type="ORF">EJ913_13030</name>
</gene>
<dbReference type="OrthoDB" id="7360095at2"/>
<evidence type="ECO:0000256" key="1">
    <source>
        <dbReference type="SAM" id="MobiDB-lite"/>
    </source>
</evidence>
<dbReference type="EMBL" id="RZIJ01000009">
    <property type="protein sequence ID" value="RUQ70695.1"/>
    <property type="molecule type" value="Genomic_DNA"/>
</dbReference>
<feature type="region of interest" description="Disordered" evidence="1">
    <location>
        <begin position="1"/>
        <end position="26"/>
    </location>
</feature>
<protein>
    <submittedName>
        <fullName evidence="2">Gas vesicle protein V</fullName>
    </submittedName>
</protein>
<evidence type="ECO:0000313" key="2">
    <source>
        <dbReference type="EMBL" id="RUQ70695.1"/>
    </source>
</evidence>
<comment type="caution">
    <text evidence="2">The sequence shown here is derived from an EMBL/GenBank/DDBJ whole genome shotgun (WGS) entry which is preliminary data.</text>
</comment>
<reference evidence="2 3" key="1">
    <citation type="submission" date="2018-12" db="EMBL/GenBank/DDBJ databases">
        <authorList>
            <person name="Yang Y."/>
        </authorList>
    </citation>
    <scope>NUCLEOTIDE SEQUENCE [LARGE SCALE GENOMIC DNA]</scope>
    <source>
        <strain evidence="2 3">GSF71</strain>
    </source>
</reference>
<proteinExistence type="predicted"/>
<keyword evidence="3" id="KW-1185">Reference proteome</keyword>
<name>A0A433J8M5_9PROT</name>
<accession>A0A433J8M5</accession>
<dbReference type="RefSeq" id="WP_126998480.1">
    <property type="nucleotide sequence ID" value="NZ_CP173191.1"/>
</dbReference>
<organism evidence="2 3">
    <name type="scientific">Azospirillum doebereinerae</name>
    <dbReference type="NCBI Taxonomy" id="92933"/>
    <lineage>
        <taxon>Bacteria</taxon>
        <taxon>Pseudomonadati</taxon>
        <taxon>Pseudomonadota</taxon>
        <taxon>Alphaproteobacteria</taxon>
        <taxon>Rhodospirillales</taxon>
        <taxon>Azospirillaceae</taxon>
        <taxon>Azospirillum</taxon>
    </lineage>
</organism>
<dbReference type="AlphaFoldDB" id="A0A433J8M5"/>
<dbReference type="Proteomes" id="UP000280346">
    <property type="component" value="Unassembled WGS sequence"/>
</dbReference>
<evidence type="ECO:0000313" key="3">
    <source>
        <dbReference type="Proteomes" id="UP000280346"/>
    </source>
</evidence>
<feature type="region of interest" description="Disordered" evidence="1">
    <location>
        <begin position="65"/>
        <end position="101"/>
    </location>
</feature>
<sequence length="101" mass="11095">MSRHEETVYRTTKKVGEPSLAEMKSQASRLKQDLDQFKVRGAGAALIQPLQERIRDLEAAIAHAQAAKGGGTPDPDAPDYQRPVARTTSSRFPPRGKPTRV</sequence>